<dbReference type="EMBL" id="JPRK01000004">
    <property type="protein sequence ID" value="KIO54127.1"/>
    <property type="molecule type" value="Genomic_DNA"/>
</dbReference>
<keyword evidence="14" id="KW-1185">Reference proteome</keyword>
<dbReference type="AlphaFoldDB" id="A0A0D0F7Q8"/>
<evidence type="ECO:0000256" key="2">
    <source>
        <dbReference type="ARBA" id="ARBA00022448"/>
    </source>
</evidence>
<dbReference type="Pfam" id="PF13715">
    <property type="entry name" value="CarbopepD_reg_2"/>
    <property type="match status" value="1"/>
</dbReference>
<sequence>MKLKFNGFIVLLLVLMAQITFAQERVVSGIVSDNTGMPIPGVSVLVKGTKTGTQTDFDGKYSIKASPSQILVFTYIGMKAKEEPATSTTVNAKLAGDALELEGVVVVAFGTQKKSEITGAVTKIDAKALENTQASNAIQSLTGKVAGVQIQANSGQPGDPPQVRFRGIGSLSSSNAPLYVVDGIPYNGDINAIATQDIESISFLKDASSNALYGSRGANGVIIVTTKKGKKGQLRVTYETKIGVNSRAVPEYDMIKDPGEYYETVYSRIKSGLIFGGQTAANASTIAANTLIKGDSYSLGYNNYNVANNQVINTATGKINSNASLLYHDDWAKELFRDATRTEHFLSLSSSTDNLSSYLSVGYLKDNGYTINSDFKRATVRANVDYNVNSKIKVGANLNYANTDQNAPISQVSSSTYSNLFGWSRNIAPIYTIWQRDAAGNFVTNTDGSRIYEFNKSGVRPYGGNLNPYATTLLNTNLNQENKFGARGYVSIDFLKNFNFRYNLGYDLLSGYYLNGTTGEGGDDMGVGGRIGTATSNDYTITNQQLLSWKKSFGNHTLDILVGHESSDFTSKMLAGQKSGVVIPGLPVLSNATKYNYVDGYNDLYNVEGYFSRVNYSYKDKYFVNGSFRRDGSSVFSPDNRWGNFYGFGAAWSVAKESFFPKSKVVTDLRIKGSYGEQGNDNIFYPSGTQISHRSYFGSARNYYAYQNQYEIVPDADGNATVLQVYTGNKDIKWEVSKNMNLGFEIELFNRVNIEAEYFERKVSDLIYNRPLSPSTGTNFVSENIGDMANKGIEINLGIDVIKTEDVDFNIWANGTHYKNEITALPNSFVSGGIFRFQVGAPAYAYYLREFAGVDKTNGNSLWYMDQKDASGAVTGRTTTSVYGSATQYINKKNANPDVYGGFGTVVRYKNLTLQASLAYQFGGYMYDNVYQSAMYSGSDNIGQNYHKDVEKAWTVDNPNSDVPRIDHVSTLQMAASDYFLIKSDYISIQDVSLSYDFKNSKLQDLGISSTKFSLMGSNLALWSERKGMDPRLSNLGSRSNNGQSLNVYGVMKTISFGLTVNF</sequence>
<keyword evidence="2 8" id="KW-0813">Transport</keyword>
<dbReference type="Proteomes" id="UP000198302">
    <property type="component" value="Unassembled WGS sequence"/>
</dbReference>
<reference evidence="11 13" key="1">
    <citation type="submission" date="2015-01" db="EMBL/GenBank/DDBJ databases">
        <title>Genome of Flavobacterium hibernum DSM 12611.</title>
        <authorList>
            <person name="Stropko S.J."/>
            <person name="Pipes S.E."/>
            <person name="Newman J.D."/>
        </authorList>
    </citation>
    <scope>NUCLEOTIDE SEQUENCE [LARGE SCALE GENOMIC DNA]</scope>
    <source>
        <strain evidence="11 13">DSM 12611</strain>
    </source>
</reference>
<dbReference type="NCBIfam" id="TIGR04056">
    <property type="entry name" value="OMP_RagA_SusC"/>
    <property type="match status" value="1"/>
</dbReference>
<dbReference type="Gene3D" id="2.170.130.10">
    <property type="entry name" value="TonB-dependent receptor, plug domain"/>
    <property type="match status" value="1"/>
</dbReference>
<keyword evidence="7 8" id="KW-0998">Cell outer membrane</keyword>
<dbReference type="SUPFAM" id="SSF49464">
    <property type="entry name" value="Carboxypeptidase regulatory domain-like"/>
    <property type="match status" value="1"/>
</dbReference>
<dbReference type="GO" id="GO:0015344">
    <property type="term" value="F:siderophore uptake transmembrane transporter activity"/>
    <property type="evidence" value="ECO:0007669"/>
    <property type="project" value="TreeGrafter"/>
</dbReference>
<dbReference type="PANTHER" id="PTHR30069:SF29">
    <property type="entry name" value="HEMOGLOBIN AND HEMOGLOBIN-HAPTOGLOBIN-BINDING PROTEIN 1-RELATED"/>
    <property type="match status" value="1"/>
</dbReference>
<dbReference type="InterPro" id="IPR037066">
    <property type="entry name" value="Plug_dom_sf"/>
</dbReference>
<dbReference type="EMBL" id="MUGX01000008">
    <property type="protein sequence ID" value="OXA89770.1"/>
    <property type="molecule type" value="Genomic_DNA"/>
</dbReference>
<keyword evidence="11" id="KW-0675">Receptor</keyword>
<dbReference type="PROSITE" id="PS52016">
    <property type="entry name" value="TONB_DEPENDENT_REC_3"/>
    <property type="match status" value="1"/>
</dbReference>
<evidence type="ECO:0000313" key="11">
    <source>
        <dbReference type="EMBL" id="KIO54127.1"/>
    </source>
</evidence>
<feature type="domain" description="TonB-dependent receptor plug" evidence="10">
    <location>
        <begin position="114"/>
        <end position="221"/>
    </location>
</feature>
<gene>
    <name evidence="12" type="ORF">B0A73_05140</name>
    <name evidence="11" type="ORF">IW18_03780</name>
</gene>
<keyword evidence="3 8" id="KW-1134">Transmembrane beta strand</keyword>
<dbReference type="InterPro" id="IPR012910">
    <property type="entry name" value="Plug_dom"/>
</dbReference>
<dbReference type="InterPro" id="IPR023996">
    <property type="entry name" value="TonB-dep_OMP_SusC/RagA"/>
</dbReference>
<evidence type="ECO:0000259" key="10">
    <source>
        <dbReference type="Pfam" id="PF07715"/>
    </source>
</evidence>
<dbReference type="Proteomes" id="UP000032061">
    <property type="component" value="Unassembled WGS sequence"/>
</dbReference>
<name>A0A0D0F7Q8_9FLAO</name>
<dbReference type="PANTHER" id="PTHR30069">
    <property type="entry name" value="TONB-DEPENDENT OUTER MEMBRANE RECEPTOR"/>
    <property type="match status" value="1"/>
</dbReference>
<evidence type="ECO:0000256" key="3">
    <source>
        <dbReference type="ARBA" id="ARBA00022452"/>
    </source>
</evidence>
<dbReference type="GO" id="GO:0044718">
    <property type="term" value="P:siderophore transmembrane transport"/>
    <property type="evidence" value="ECO:0007669"/>
    <property type="project" value="TreeGrafter"/>
</dbReference>
<dbReference type="Gene3D" id="2.40.170.20">
    <property type="entry name" value="TonB-dependent receptor, beta-barrel domain"/>
    <property type="match status" value="1"/>
</dbReference>
<evidence type="ECO:0000256" key="6">
    <source>
        <dbReference type="ARBA" id="ARBA00023136"/>
    </source>
</evidence>
<evidence type="ECO:0000256" key="1">
    <source>
        <dbReference type="ARBA" id="ARBA00004571"/>
    </source>
</evidence>
<protein>
    <submittedName>
        <fullName evidence="12">SusC/RagA family TonB-linked outer membrane protein</fullName>
    </submittedName>
    <submittedName>
        <fullName evidence="11">TonB-dependent receptor</fullName>
    </submittedName>
</protein>
<dbReference type="InterPro" id="IPR039426">
    <property type="entry name" value="TonB-dep_rcpt-like"/>
</dbReference>
<comment type="caution">
    <text evidence="11">The sequence shown here is derived from an EMBL/GenBank/DDBJ whole genome shotgun (WGS) entry which is preliminary data.</text>
</comment>
<feature type="chain" id="PRO_5002226745" evidence="9">
    <location>
        <begin position="23"/>
        <end position="1063"/>
    </location>
</feature>
<dbReference type="SUPFAM" id="SSF56935">
    <property type="entry name" value="Porins"/>
    <property type="match status" value="1"/>
</dbReference>
<keyword evidence="6 8" id="KW-0472">Membrane</keyword>
<evidence type="ECO:0000256" key="8">
    <source>
        <dbReference type="PROSITE-ProRule" id="PRU01360"/>
    </source>
</evidence>
<comment type="subcellular location">
    <subcellularLocation>
        <location evidence="1 8">Cell outer membrane</location>
        <topology evidence="1 8">Multi-pass membrane protein</topology>
    </subcellularLocation>
</comment>
<evidence type="ECO:0000313" key="12">
    <source>
        <dbReference type="EMBL" id="OXA89770.1"/>
    </source>
</evidence>
<accession>A0A0D0F7Q8</accession>
<evidence type="ECO:0000256" key="4">
    <source>
        <dbReference type="ARBA" id="ARBA00022692"/>
    </source>
</evidence>
<dbReference type="InterPro" id="IPR023997">
    <property type="entry name" value="TonB-dep_OMP_SusC/RagA_CS"/>
</dbReference>
<comment type="similarity">
    <text evidence="8">Belongs to the TonB-dependent receptor family.</text>
</comment>
<dbReference type="Pfam" id="PF07715">
    <property type="entry name" value="Plug"/>
    <property type="match status" value="1"/>
</dbReference>
<proteinExistence type="inferred from homology"/>
<organism evidence="11 13">
    <name type="scientific">Flavobacterium hibernum</name>
    <dbReference type="NCBI Taxonomy" id="37752"/>
    <lineage>
        <taxon>Bacteria</taxon>
        <taxon>Pseudomonadati</taxon>
        <taxon>Bacteroidota</taxon>
        <taxon>Flavobacteriia</taxon>
        <taxon>Flavobacteriales</taxon>
        <taxon>Flavobacteriaceae</taxon>
        <taxon>Flavobacterium</taxon>
    </lineage>
</organism>
<dbReference type="GO" id="GO:0009279">
    <property type="term" value="C:cell outer membrane"/>
    <property type="evidence" value="ECO:0007669"/>
    <property type="project" value="UniProtKB-SubCell"/>
</dbReference>
<dbReference type="InterPro" id="IPR036942">
    <property type="entry name" value="Beta-barrel_TonB_sf"/>
</dbReference>
<feature type="signal peptide" evidence="9">
    <location>
        <begin position="1"/>
        <end position="22"/>
    </location>
</feature>
<dbReference type="RefSeq" id="WP_041516258.1">
    <property type="nucleotide sequence ID" value="NZ_JPRK01000004.1"/>
</dbReference>
<evidence type="ECO:0000256" key="5">
    <source>
        <dbReference type="ARBA" id="ARBA00022729"/>
    </source>
</evidence>
<evidence type="ECO:0000313" key="14">
    <source>
        <dbReference type="Proteomes" id="UP000198302"/>
    </source>
</evidence>
<reference evidence="12 14" key="2">
    <citation type="submission" date="2016-11" db="EMBL/GenBank/DDBJ databases">
        <title>Whole genomes of Flavobacteriaceae.</title>
        <authorList>
            <person name="Stine C."/>
            <person name="Li C."/>
            <person name="Tadesse D."/>
        </authorList>
    </citation>
    <scope>NUCLEOTIDE SEQUENCE [LARGE SCALE GENOMIC DNA]</scope>
    <source>
        <strain evidence="12 14">ATCC 51468</strain>
    </source>
</reference>
<evidence type="ECO:0000313" key="13">
    <source>
        <dbReference type="Proteomes" id="UP000032061"/>
    </source>
</evidence>
<dbReference type="NCBIfam" id="TIGR04057">
    <property type="entry name" value="SusC_RagA_signa"/>
    <property type="match status" value="1"/>
</dbReference>
<evidence type="ECO:0000256" key="7">
    <source>
        <dbReference type="ARBA" id="ARBA00023237"/>
    </source>
</evidence>
<dbReference type="STRING" id="37752.IW18_03780"/>
<dbReference type="InterPro" id="IPR008969">
    <property type="entry name" value="CarboxyPept-like_regulatory"/>
</dbReference>
<keyword evidence="4 8" id="KW-0812">Transmembrane</keyword>
<evidence type="ECO:0000256" key="9">
    <source>
        <dbReference type="SAM" id="SignalP"/>
    </source>
</evidence>
<keyword evidence="5 9" id="KW-0732">Signal</keyword>
<dbReference type="OrthoDB" id="9768177at2"/>
<dbReference type="Gene3D" id="2.60.40.1120">
    <property type="entry name" value="Carboxypeptidase-like, regulatory domain"/>
    <property type="match status" value="1"/>
</dbReference>